<dbReference type="PANTHER" id="PTHR46580:SF4">
    <property type="entry name" value="ATP_GTP-BINDING PROTEIN"/>
    <property type="match status" value="1"/>
</dbReference>
<evidence type="ECO:0000256" key="1">
    <source>
        <dbReference type="ARBA" id="ARBA00022729"/>
    </source>
</evidence>
<protein>
    <recommendedName>
        <fullName evidence="6">VCBS repeat-containing protein</fullName>
    </recommendedName>
</protein>
<reference evidence="4" key="1">
    <citation type="submission" date="2021-02" db="EMBL/GenBank/DDBJ databases">
        <authorList>
            <person name="Nowell W R."/>
        </authorList>
    </citation>
    <scope>NUCLEOTIDE SEQUENCE</scope>
</reference>
<dbReference type="AlphaFoldDB" id="A0A816NFR7"/>
<dbReference type="InterPro" id="IPR013519">
    <property type="entry name" value="Int_alpha_beta-p"/>
</dbReference>
<dbReference type="Gene3D" id="2.130.10.130">
    <property type="entry name" value="Integrin alpha, N-terminal"/>
    <property type="match status" value="1"/>
</dbReference>
<name>A0A816NFR7_9BILA</name>
<sequence>MCCLVQKCELKLKETPQHPIDYKYGPRSVAVGDFNNDSWPDMAIANHVVNSIAIYIGQNGTSFSTPIQYSTGNGSTPYMVTVGDFNNDNILDIAEANFGTNSIGIFLGIGNGSFEKRVELSMGSSRPIAISLSDMNNDTILDIITANYGTQSISILFGYGNGNFSSPTSYSTGYDSFPSAVATGDFNNDNCLDLSISNYGTDSAQILFGNKNGTFTNGLTLLTSVGSRPNSIAVGHFNQDVYQDIAVANSGSNEIGIFLNNGNGTFAKQVTYSTNSSSPYSIGVGDFNQDNLLDIIVSNNGTKNIAFFLGYGNGTFALPRMYSTGAFSSISFAICDVNKDRRLDIMAVSNDTGAIDILLGSFEGFENQTTFSTGSYPQSVAVGNFNNDTRLDIVVANQNGNDDVSVLLGYGNGSFQNQMTFQAGSFPHCVAVGDFNNDTRLDVVVANSGGNDVSVLLGYGNGSFQNQMTFPTGSKPYPVAVGDFNNDTRLDIVVANNGDNNVSVLLGHGNGSFQNRMTFLIDSASVSLAVGDFNNDTQLDIVVANNVDNDVSVLLGFIIIGFMNQIALTAGHGSRPQSVLIADFNNDSRMDVALANSGSHTITIFLGDGNYSFSNLATYSAGSKPVSIAVGDFNNDRRSDIVVANYDSETISIFLGCGNGSFSNQSTYSTGPASYPYFVAVGDFNNDTAIDIVVITQGTNNLGTFLGYGNGTFSNVTLMPMGYGSNPFCVLIGDFNDDRKLDFAVANEGTDSLSMFLQTC</sequence>
<accession>A0A816NFR7</accession>
<dbReference type="Proteomes" id="UP000663856">
    <property type="component" value="Unassembled WGS sequence"/>
</dbReference>
<evidence type="ECO:0000313" key="5">
    <source>
        <dbReference type="Proteomes" id="UP000663856"/>
    </source>
</evidence>
<keyword evidence="3" id="KW-0325">Glycoprotein</keyword>
<keyword evidence="1" id="KW-0732">Signal</keyword>
<evidence type="ECO:0008006" key="6">
    <source>
        <dbReference type="Google" id="ProtNLM"/>
    </source>
</evidence>
<evidence type="ECO:0000313" key="4">
    <source>
        <dbReference type="EMBL" id="CAF2033711.1"/>
    </source>
</evidence>
<dbReference type="Gene3D" id="2.30.30.100">
    <property type="match status" value="7"/>
</dbReference>
<evidence type="ECO:0000256" key="2">
    <source>
        <dbReference type="ARBA" id="ARBA00022737"/>
    </source>
</evidence>
<dbReference type="Pfam" id="PF13517">
    <property type="entry name" value="FG-GAP_3"/>
    <property type="match status" value="7"/>
</dbReference>
<comment type="caution">
    <text evidence="4">The sequence shown here is derived from an EMBL/GenBank/DDBJ whole genome shotgun (WGS) entry which is preliminary data.</text>
</comment>
<dbReference type="EMBL" id="CAJNRF010002131">
    <property type="protein sequence ID" value="CAF2033711.1"/>
    <property type="molecule type" value="Genomic_DNA"/>
</dbReference>
<organism evidence="4 5">
    <name type="scientific">Rotaria magnacalcarata</name>
    <dbReference type="NCBI Taxonomy" id="392030"/>
    <lineage>
        <taxon>Eukaryota</taxon>
        <taxon>Metazoa</taxon>
        <taxon>Spiralia</taxon>
        <taxon>Gnathifera</taxon>
        <taxon>Rotifera</taxon>
        <taxon>Eurotatoria</taxon>
        <taxon>Bdelloidea</taxon>
        <taxon>Philodinida</taxon>
        <taxon>Philodinidae</taxon>
        <taxon>Rotaria</taxon>
    </lineage>
</organism>
<dbReference type="SMART" id="SM00191">
    <property type="entry name" value="Int_alpha"/>
    <property type="match status" value="4"/>
</dbReference>
<keyword evidence="2" id="KW-0677">Repeat</keyword>
<dbReference type="InterPro" id="IPR013517">
    <property type="entry name" value="FG-GAP"/>
</dbReference>
<dbReference type="SUPFAM" id="SSF69318">
    <property type="entry name" value="Integrin alpha N-terminal domain"/>
    <property type="match status" value="2"/>
</dbReference>
<dbReference type="InterPro" id="IPR028994">
    <property type="entry name" value="Integrin_alpha_N"/>
</dbReference>
<dbReference type="PANTHER" id="PTHR46580">
    <property type="entry name" value="SENSOR KINASE-RELATED"/>
    <property type="match status" value="1"/>
</dbReference>
<evidence type="ECO:0000256" key="3">
    <source>
        <dbReference type="ARBA" id="ARBA00023180"/>
    </source>
</evidence>
<gene>
    <name evidence="4" type="ORF">WKI299_LOCUS7171</name>
</gene>
<proteinExistence type="predicted"/>